<evidence type="ECO:0000259" key="2">
    <source>
        <dbReference type="Pfam" id="PF23493"/>
    </source>
</evidence>
<comment type="caution">
    <text evidence="4">The sequence shown here is derived from an EMBL/GenBank/DDBJ whole genome shotgun (WGS) entry which is preliminary data.</text>
</comment>
<dbReference type="Pfam" id="PF23494">
    <property type="entry name" value="bPH_10"/>
    <property type="match status" value="1"/>
</dbReference>
<organism evidence="4 5">
    <name type="scientific">Nesterenkonia xinjiangensis</name>
    <dbReference type="NCBI Taxonomy" id="225327"/>
    <lineage>
        <taxon>Bacteria</taxon>
        <taxon>Bacillati</taxon>
        <taxon>Actinomycetota</taxon>
        <taxon>Actinomycetes</taxon>
        <taxon>Micrococcales</taxon>
        <taxon>Micrococcaceae</taxon>
        <taxon>Nesterenkonia</taxon>
    </lineage>
</organism>
<dbReference type="AlphaFoldDB" id="A0A7Z0GKJ0"/>
<evidence type="ECO:0000256" key="1">
    <source>
        <dbReference type="SAM" id="Phobius"/>
    </source>
</evidence>
<protein>
    <submittedName>
        <fullName evidence="4">Uncharacterized protein</fullName>
    </submittedName>
</protein>
<evidence type="ECO:0000313" key="5">
    <source>
        <dbReference type="Proteomes" id="UP000535437"/>
    </source>
</evidence>
<feature type="transmembrane region" description="Helical" evidence="1">
    <location>
        <begin position="14"/>
        <end position="33"/>
    </location>
</feature>
<feature type="domain" description="Cysteinyl-tRNA ligase anticodon binding" evidence="2">
    <location>
        <begin position="174"/>
        <end position="223"/>
    </location>
</feature>
<dbReference type="Pfam" id="PF23493">
    <property type="entry name" value="CysS_C"/>
    <property type="match status" value="1"/>
</dbReference>
<dbReference type="Proteomes" id="UP000535437">
    <property type="component" value="Unassembled WGS sequence"/>
</dbReference>
<dbReference type="InterPro" id="IPR057798">
    <property type="entry name" value="PH_YqeB"/>
</dbReference>
<keyword evidence="5" id="KW-1185">Reference proteome</keyword>
<gene>
    <name evidence="4" type="ORF">HNR09_001110</name>
</gene>
<feature type="domain" description="YqeB PH" evidence="3">
    <location>
        <begin position="7"/>
        <end position="156"/>
    </location>
</feature>
<proteinExistence type="predicted"/>
<sequence>MPDARVTVSLSSRLGPAFTVAGAALGGVAAMLIRPTTSWMMDRLDGSPAPLRLLDQLPLSWSVPLLAVLGAVAGFLIYAAWNHDVGTVTVDAQTVTVDQKTGAAVFRHAEISDAFLDKDDLVLLARDSRELSRTPSENGLASELKEAFGMFGLPWSGTTDPRDVEFHPWVDRSRELDAELHTMLRERRRALADGRSGEAESLRDQLTAHGVIVRDRDGAQQIRILPD</sequence>
<accession>A0A7Z0GKJ0</accession>
<feature type="transmembrane region" description="Helical" evidence="1">
    <location>
        <begin position="61"/>
        <end position="81"/>
    </location>
</feature>
<keyword evidence="1" id="KW-1133">Transmembrane helix</keyword>
<dbReference type="RefSeq" id="WP_179541147.1">
    <property type="nucleotide sequence ID" value="NZ_BAAALL010000002.1"/>
</dbReference>
<keyword evidence="1" id="KW-0472">Membrane</keyword>
<dbReference type="EMBL" id="JACCFY010000001">
    <property type="protein sequence ID" value="NYJ77699.1"/>
    <property type="molecule type" value="Genomic_DNA"/>
</dbReference>
<reference evidence="4 5" key="1">
    <citation type="submission" date="2020-07" db="EMBL/GenBank/DDBJ databases">
        <title>Sequencing the genomes of 1000 actinobacteria strains.</title>
        <authorList>
            <person name="Klenk H.-P."/>
        </authorList>
    </citation>
    <scope>NUCLEOTIDE SEQUENCE [LARGE SCALE GENOMIC DNA]</scope>
    <source>
        <strain evidence="4 5">DSM 15475</strain>
    </source>
</reference>
<name>A0A7Z0GKJ0_9MICC</name>
<dbReference type="InterPro" id="IPR056411">
    <property type="entry name" value="CysS_C"/>
</dbReference>
<keyword evidence="1" id="KW-0812">Transmembrane</keyword>
<evidence type="ECO:0000259" key="3">
    <source>
        <dbReference type="Pfam" id="PF23494"/>
    </source>
</evidence>
<evidence type="ECO:0000313" key="4">
    <source>
        <dbReference type="EMBL" id="NYJ77699.1"/>
    </source>
</evidence>